<dbReference type="EMBL" id="FMYP01000042">
    <property type="protein sequence ID" value="SDC65221.1"/>
    <property type="molecule type" value="Genomic_DNA"/>
</dbReference>
<evidence type="ECO:0000313" key="3">
    <source>
        <dbReference type="Proteomes" id="UP000199452"/>
    </source>
</evidence>
<dbReference type="GO" id="GO:0016787">
    <property type="term" value="F:hydrolase activity"/>
    <property type="evidence" value="ECO:0007669"/>
    <property type="project" value="UniProtKB-KW"/>
</dbReference>
<name>A0A1G6NBZ4_9BACT</name>
<proteinExistence type="predicted"/>
<dbReference type="Gene3D" id="3.40.50.1820">
    <property type="entry name" value="alpha/beta hydrolase"/>
    <property type="match status" value="1"/>
</dbReference>
<reference evidence="2 3" key="1">
    <citation type="submission" date="2016-09" db="EMBL/GenBank/DDBJ databases">
        <authorList>
            <person name="Capua I."/>
            <person name="De Benedictis P."/>
            <person name="Joannis T."/>
            <person name="Lombin L.H."/>
            <person name="Cattoli G."/>
        </authorList>
    </citation>
    <scope>NUCLEOTIDE SEQUENCE [LARGE SCALE GENOMIC DNA]</scope>
    <source>
        <strain evidence="2 3">A7P-90m</strain>
    </source>
</reference>
<dbReference type="SUPFAM" id="SSF53474">
    <property type="entry name" value="alpha/beta-Hydrolases"/>
    <property type="match status" value="1"/>
</dbReference>
<evidence type="ECO:0000259" key="1">
    <source>
        <dbReference type="Pfam" id="PF01738"/>
    </source>
</evidence>
<dbReference type="STRING" id="1640674.SAMN05216323_10425"/>
<dbReference type="OrthoDB" id="1118238at2"/>
<protein>
    <submittedName>
        <fullName evidence="2">Dienelactone hydrolase family protein</fullName>
    </submittedName>
</protein>
<feature type="domain" description="Dienelactone hydrolase" evidence="1">
    <location>
        <begin position="259"/>
        <end position="339"/>
    </location>
</feature>
<dbReference type="Proteomes" id="UP000199452">
    <property type="component" value="Unassembled WGS sequence"/>
</dbReference>
<keyword evidence="2" id="KW-0378">Hydrolase</keyword>
<sequence length="347" mass="40337">MKFVIIILTMMPFLTFGQYDPKMEEYQHKRIITKSDTINYQIYSKGNIKEKNKILIYFQGSGPTPLFRETTKSDTIKVVENGITKDIIEKSIIINSFVPFDLDSFPNDYIFVIISKKGVPFSADRDTYKPSQTFLENESLNYRVWQGDEVINDLTKYYIKNPNKVVIIGHSEGSDVVAKLGHTNKKITHIGFWAGGGNTQYYDFALFIQKDVQSGKITQTEAVDSLEGLFNDIKNIESDPDNTEKQWLGNSYRRWAHFSEPAIDNLLKINKPLFVAVAGKDESVPIESSLLIPIEFIRHKKTNLTFKIYPDYDHSFAIPMQDEDDEDEDWIWEWKKVFEDFMKWVEQ</sequence>
<dbReference type="AlphaFoldDB" id="A0A1G6NBZ4"/>
<evidence type="ECO:0000313" key="2">
    <source>
        <dbReference type="EMBL" id="SDC65221.1"/>
    </source>
</evidence>
<gene>
    <name evidence="2" type="ORF">SAMN05216323_10425</name>
</gene>
<dbReference type="InterPro" id="IPR029058">
    <property type="entry name" value="AB_hydrolase_fold"/>
</dbReference>
<dbReference type="RefSeq" id="WP_092439043.1">
    <property type="nucleotide sequence ID" value="NZ_FMYP01000042.1"/>
</dbReference>
<dbReference type="Pfam" id="PF01738">
    <property type="entry name" value="DLH"/>
    <property type="match status" value="1"/>
</dbReference>
<keyword evidence="3" id="KW-1185">Reference proteome</keyword>
<dbReference type="InterPro" id="IPR002925">
    <property type="entry name" value="Dienelactn_hydro"/>
</dbReference>
<accession>A0A1G6NBZ4</accession>
<organism evidence="2 3">
    <name type="scientific">Williamwhitmania taraxaci</name>
    <dbReference type="NCBI Taxonomy" id="1640674"/>
    <lineage>
        <taxon>Bacteria</taxon>
        <taxon>Pseudomonadati</taxon>
        <taxon>Bacteroidota</taxon>
        <taxon>Bacteroidia</taxon>
        <taxon>Bacteroidales</taxon>
        <taxon>Williamwhitmaniaceae</taxon>
        <taxon>Williamwhitmania</taxon>
    </lineage>
</organism>